<evidence type="ECO:0000313" key="1">
    <source>
        <dbReference type="EMBL" id="KAF6401464.1"/>
    </source>
</evidence>
<dbReference type="Proteomes" id="UP000593571">
    <property type="component" value="Unassembled WGS sequence"/>
</dbReference>
<evidence type="ECO:0000313" key="2">
    <source>
        <dbReference type="Proteomes" id="UP000593571"/>
    </source>
</evidence>
<organism evidence="1 2">
    <name type="scientific">Rousettus aegyptiacus</name>
    <name type="common">Egyptian fruit bat</name>
    <name type="synonym">Pteropus aegyptiacus</name>
    <dbReference type="NCBI Taxonomy" id="9407"/>
    <lineage>
        <taxon>Eukaryota</taxon>
        <taxon>Metazoa</taxon>
        <taxon>Chordata</taxon>
        <taxon>Craniata</taxon>
        <taxon>Vertebrata</taxon>
        <taxon>Euteleostomi</taxon>
        <taxon>Mammalia</taxon>
        <taxon>Eutheria</taxon>
        <taxon>Laurasiatheria</taxon>
        <taxon>Chiroptera</taxon>
        <taxon>Yinpterochiroptera</taxon>
        <taxon>Pteropodoidea</taxon>
        <taxon>Pteropodidae</taxon>
        <taxon>Rousettinae</taxon>
        <taxon>Rousettus</taxon>
    </lineage>
</organism>
<sequence>MTSHFLNDNGVGGRLAEGAFPPGLTLPLHSFKEKGSTWCPALCCSFQEGQDFLQDARQSWAGQGMNSGWKFPCLTPWHHPCSPLTLNFGVANLAVPSAWSALPLITDMADPPLWPEPSPKTFLNAPHSGSCTTPCSLPAPRPNEFISETC</sequence>
<protein>
    <submittedName>
        <fullName evidence="1">Uncharacterized protein</fullName>
    </submittedName>
</protein>
<reference evidence="1 2" key="1">
    <citation type="journal article" date="2020" name="Nature">
        <title>Six reference-quality genomes reveal evolution of bat adaptations.</title>
        <authorList>
            <person name="Jebb D."/>
            <person name="Huang Z."/>
            <person name="Pippel M."/>
            <person name="Hughes G.M."/>
            <person name="Lavrichenko K."/>
            <person name="Devanna P."/>
            <person name="Winkler S."/>
            <person name="Jermiin L.S."/>
            <person name="Skirmuntt E.C."/>
            <person name="Katzourakis A."/>
            <person name="Burkitt-Gray L."/>
            <person name="Ray D.A."/>
            <person name="Sullivan K.A.M."/>
            <person name="Roscito J.G."/>
            <person name="Kirilenko B.M."/>
            <person name="Davalos L.M."/>
            <person name="Corthals A.P."/>
            <person name="Power M.L."/>
            <person name="Jones G."/>
            <person name="Ransome R.D."/>
            <person name="Dechmann D.K.N."/>
            <person name="Locatelli A.G."/>
            <person name="Puechmaille S.J."/>
            <person name="Fedrigo O."/>
            <person name="Jarvis E.D."/>
            <person name="Hiller M."/>
            <person name="Vernes S.C."/>
            <person name="Myers E.W."/>
            <person name="Teeling E.C."/>
        </authorList>
    </citation>
    <scope>NUCLEOTIDE SEQUENCE [LARGE SCALE GENOMIC DNA]</scope>
    <source>
        <strain evidence="1">MRouAeg1</strain>
        <tissue evidence="1">Muscle</tissue>
    </source>
</reference>
<comment type="caution">
    <text evidence="1">The sequence shown here is derived from an EMBL/GenBank/DDBJ whole genome shotgun (WGS) entry which is preliminary data.</text>
</comment>
<proteinExistence type="predicted"/>
<gene>
    <name evidence="1" type="ORF">HJG63_009565</name>
</gene>
<accession>A0A7J8BRU3</accession>
<name>A0A7J8BRU3_ROUAE</name>
<keyword evidence="2" id="KW-1185">Reference proteome</keyword>
<dbReference type="EMBL" id="JACASE010000016">
    <property type="protein sequence ID" value="KAF6401464.1"/>
    <property type="molecule type" value="Genomic_DNA"/>
</dbReference>
<dbReference type="AlphaFoldDB" id="A0A7J8BRU3"/>